<dbReference type="InterPro" id="IPR005672">
    <property type="entry name" value="Phosphate_PstA"/>
</dbReference>
<dbReference type="InterPro" id="IPR035906">
    <property type="entry name" value="MetI-like_sf"/>
</dbReference>
<evidence type="ECO:0000256" key="5">
    <source>
        <dbReference type="ARBA" id="ARBA00022692"/>
    </source>
</evidence>
<feature type="transmembrane region" description="Helical" evidence="8">
    <location>
        <begin position="381"/>
        <end position="402"/>
    </location>
</feature>
<dbReference type="CDD" id="cd06261">
    <property type="entry name" value="TM_PBP2"/>
    <property type="match status" value="1"/>
</dbReference>
<dbReference type="Proteomes" id="UP000295773">
    <property type="component" value="Unassembled WGS sequence"/>
</dbReference>
<feature type="transmembrane region" description="Helical" evidence="8">
    <location>
        <begin position="318"/>
        <end position="339"/>
    </location>
</feature>
<evidence type="ECO:0000256" key="8">
    <source>
        <dbReference type="RuleBase" id="RU363043"/>
    </source>
</evidence>
<dbReference type="Pfam" id="PF00528">
    <property type="entry name" value="BPD_transp_1"/>
    <property type="match status" value="1"/>
</dbReference>
<dbReference type="SUPFAM" id="SSF161098">
    <property type="entry name" value="MetI-like"/>
    <property type="match status" value="1"/>
</dbReference>
<feature type="transmembrane region" description="Helical" evidence="8">
    <location>
        <begin position="240"/>
        <end position="259"/>
    </location>
</feature>
<dbReference type="PANTHER" id="PTHR43470:SF3">
    <property type="entry name" value="PHOSPHATE TRANSPORT SYSTEM PERMEASE PROTEIN PSTA-RELATED"/>
    <property type="match status" value="1"/>
</dbReference>
<dbReference type="Gene3D" id="1.10.3720.10">
    <property type="entry name" value="MetI-like"/>
    <property type="match status" value="1"/>
</dbReference>
<accession>A0A4R3TLV1</accession>
<evidence type="ECO:0000259" key="9">
    <source>
        <dbReference type="PROSITE" id="PS50928"/>
    </source>
</evidence>
<evidence type="ECO:0000256" key="4">
    <source>
        <dbReference type="ARBA" id="ARBA00022475"/>
    </source>
</evidence>
<dbReference type="GO" id="GO:0005315">
    <property type="term" value="F:phosphate transmembrane transporter activity"/>
    <property type="evidence" value="ECO:0007669"/>
    <property type="project" value="InterPro"/>
</dbReference>
<keyword evidence="3" id="KW-0813">Transport</keyword>
<evidence type="ECO:0000313" key="11">
    <source>
        <dbReference type="Proteomes" id="UP000295773"/>
    </source>
</evidence>
<comment type="similarity">
    <text evidence="2 8">Belongs to the binding-protein-dependent transport system permease family. CysTW subfamily.</text>
</comment>
<comment type="subcellular location">
    <subcellularLocation>
        <location evidence="1 8">Cell membrane</location>
        <topology evidence="1 8">Multi-pass membrane protein</topology>
    </subcellularLocation>
</comment>
<feature type="domain" description="ABC transmembrane type-1" evidence="9">
    <location>
        <begin position="195"/>
        <end position="402"/>
    </location>
</feature>
<dbReference type="NCBIfam" id="TIGR00974">
    <property type="entry name" value="3a0107s02c"/>
    <property type="match status" value="1"/>
</dbReference>
<dbReference type="InterPro" id="IPR000515">
    <property type="entry name" value="MetI-like"/>
</dbReference>
<keyword evidence="5 8" id="KW-0812">Transmembrane</keyword>
<protein>
    <recommendedName>
        <fullName evidence="8">Phosphate transport system permease protein PstA</fullName>
    </recommendedName>
</protein>
<name>A0A4R3TLV1_9FIRM</name>
<keyword evidence="4 8" id="KW-1003">Cell membrane</keyword>
<dbReference type="AlphaFoldDB" id="A0A4R3TLV1"/>
<dbReference type="EMBL" id="SMBP01000001">
    <property type="protein sequence ID" value="TCU63451.1"/>
    <property type="molecule type" value="Genomic_DNA"/>
</dbReference>
<dbReference type="GO" id="GO:0035435">
    <property type="term" value="P:phosphate ion transmembrane transport"/>
    <property type="evidence" value="ECO:0007669"/>
    <property type="project" value="InterPro"/>
</dbReference>
<evidence type="ECO:0000256" key="3">
    <source>
        <dbReference type="ARBA" id="ARBA00022448"/>
    </source>
</evidence>
<evidence type="ECO:0000256" key="1">
    <source>
        <dbReference type="ARBA" id="ARBA00004651"/>
    </source>
</evidence>
<evidence type="ECO:0000256" key="7">
    <source>
        <dbReference type="ARBA" id="ARBA00023136"/>
    </source>
</evidence>
<reference evidence="10 11" key="1">
    <citation type="submission" date="2019-03" db="EMBL/GenBank/DDBJ databases">
        <title>Genomic Encyclopedia of Type Strains, Phase IV (KMG-IV): sequencing the most valuable type-strain genomes for metagenomic binning, comparative biology and taxonomic classification.</title>
        <authorList>
            <person name="Goeker M."/>
        </authorList>
    </citation>
    <scope>NUCLEOTIDE SEQUENCE [LARGE SCALE GENOMIC DNA]</scope>
    <source>
        <strain evidence="10 11">DSM 29481</strain>
    </source>
</reference>
<evidence type="ECO:0000313" key="10">
    <source>
        <dbReference type="EMBL" id="TCU63451.1"/>
    </source>
</evidence>
<feature type="transmembrane region" description="Helical" evidence="8">
    <location>
        <begin position="199"/>
        <end position="220"/>
    </location>
</feature>
<feature type="transmembrane region" description="Helical" evidence="8">
    <location>
        <begin position="271"/>
        <end position="297"/>
    </location>
</feature>
<dbReference type="GO" id="GO:0005886">
    <property type="term" value="C:plasma membrane"/>
    <property type="evidence" value="ECO:0007669"/>
    <property type="project" value="UniProtKB-SubCell"/>
</dbReference>
<gene>
    <name evidence="10" type="ORF">EDD61_101103</name>
</gene>
<comment type="caution">
    <text evidence="10">The sequence shown here is derived from an EMBL/GenBank/DDBJ whole genome shotgun (WGS) entry which is preliminary data.</text>
</comment>
<proteinExistence type="inferred from homology"/>
<evidence type="ECO:0000256" key="2">
    <source>
        <dbReference type="ARBA" id="ARBA00007069"/>
    </source>
</evidence>
<dbReference type="PROSITE" id="PS50928">
    <property type="entry name" value="ABC_TM1"/>
    <property type="match status" value="1"/>
</dbReference>
<dbReference type="PANTHER" id="PTHR43470">
    <property type="entry name" value="PHOSPHATE TRANSPORT SYSTEM PERMEASE PROTEIN PSTA-RELATED"/>
    <property type="match status" value="1"/>
</dbReference>
<keyword evidence="7 8" id="KW-0472">Membrane</keyword>
<evidence type="ECO:0000256" key="6">
    <source>
        <dbReference type="ARBA" id="ARBA00022989"/>
    </source>
</evidence>
<dbReference type="RefSeq" id="WP_132223210.1">
    <property type="nucleotide sequence ID" value="NZ_JADPGE010000015.1"/>
</dbReference>
<keyword evidence="6 8" id="KW-1133">Transmembrane helix</keyword>
<sequence>MNETMRNQKNKRRYTDGILNMLTYASSAICVLLLLSIFIFIFSKGSGMLGMKLLTGDYWAKNYMTSIQEKNNHPSTYKSPEDASDDMYWSERWGVGFVDARNENNEAIVLVEAIDDASPFAHLKDESRQNKPSISAESGYLLENLSYQTTQGTTRLAGNIVSQDAKTVARLLDQDAVSINKIYFKTPGGGIRGSLLTTLYLIIISLLIALPLGIGAAIYLHEYAAKNKITSGIRSAIEMLTGVPSIIFGLMGVAVLFPLTKLAGADTTNVLLGSLTMAIILLPIIIRSCEEALAIVPQTLRDASLSLGANQSQTIFKIVLPCAVPGILSGVLLSIGRVIGESAALIYTMGTYVNDSPTLLSQGTSLAVHIYNIMSSEQPNFELACAISIVILVFVFMLNLLVKLMSRRFNKAWY</sequence>
<keyword evidence="11" id="KW-1185">Reference proteome</keyword>
<feature type="transmembrane region" description="Helical" evidence="8">
    <location>
        <begin position="21"/>
        <end position="42"/>
    </location>
</feature>
<organism evidence="10 11">
    <name type="scientific">Longicatena caecimuris</name>
    <dbReference type="NCBI Taxonomy" id="1796635"/>
    <lineage>
        <taxon>Bacteria</taxon>
        <taxon>Bacillati</taxon>
        <taxon>Bacillota</taxon>
        <taxon>Erysipelotrichia</taxon>
        <taxon>Erysipelotrichales</taxon>
        <taxon>Erysipelotrichaceae</taxon>
        <taxon>Longicatena</taxon>
    </lineage>
</organism>